<dbReference type="InterPro" id="IPR024775">
    <property type="entry name" value="DinB-like"/>
</dbReference>
<evidence type="ECO:0000313" key="3">
    <source>
        <dbReference type="Proteomes" id="UP000198312"/>
    </source>
</evidence>
<keyword evidence="3" id="KW-1185">Reference proteome</keyword>
<protein>
    <submittedName>
        <fullName evidence="2">Formate dehydrogenase</fullName>
    </submittedName>
</protein>
<organism evidence="2 3">
    <name type="scientific">Virgibacillus phasianinus</name>
    <dbReference type="NCBI Taxonomy" id="2017483"/>
    <lineage>
        <taxon>Bacteria</taxon>
        <taxon>Bacillati</taxon>
        <taxon>Bacillota</taxon>
        <taxon>Bacilli</taxon>
        <taxon>Bacillales</taxon>
        <taxon>Bacillaceae</taxon>
        <taxon>Virgibacillus</taxon>
    </lineage>
</organism>
<sequence length="150" mass="17262">MATVFDLTRNTFLSFVKGLDEETADVQPRQFNNTIHWHIGHVLVTAEGLLFGYPAKSANFPEEYNAFFKNGTKPADWSTTAPSIPEIIKHLEEQHTRINDLSEEFFQQDLPYTLPFGNFKTYGDIYDMLIHHENEHLGKMKAMKQVVDAD</sequence>
<dbReference type="OrthoDB" id="4295522at2"/>
<name>A0A220U1T6_9BACI</name>
<dbReference type="RefSeq" id="WP_089061310.1">
    <property type="nucleotide sequence ID" value="NZ_CP022315.1"/>
</dbReference>
<reference evidence="2 3" key="1">
    <citation type="submission" date="2017-07" db="EMBL/GenBank/DDBJ databases">
        <title>Virgibacillus sp. LM2416.</title>
        <authorList>
            <person name="Tak E.J."/>
            <person name="Bae J.-W."/>
        </authorList>
    </citation>
    <scope>NUCLEOTIDE SEQUENCE [LARGE SCALE GENOMIC DNA]</scope>
    <source>
        <strain evidence="2 3">LM2416</strain>
    </source>
</reference>
<evidence type="ECO:0000313" key="2">
    <source>
        <dbReference type="EMBL" id="ASK62050.1"/>
    </source>
</evidence>
<dbReference type="Pfam" id="PF12867">
    <property type="entry name" value="DinB_2"/>
    <property type="match status" value="1"/>
</dbReference>
<gene>
    <name evidence="2" type="ORF">CFK37_07695</name>
</gene>
<feature type="domain" description="DinB-like" evidence="1">
    <location>
        <begin position="5"/>
        <end position="138"/>
    </location>
</feature>
<accession>A0A220U1T6</accession>
<dbReference type="AlphaFoldDB" id="A0A220U1T6"/>
<proteinExistence type="predicted"/>
<dbReference type="KEGG" id="vil:CFK37_07695"/>
<evidence type="ECO:0000259" key="1">
    <source>
        <dbReference type="Pfam" id="PF12867"/>
    </source>
</evidence>
<dbReference type="Proteomes" id="UP000198312">
    <property type="component" value="Chromosome"/>
</dbReference>
<dbReference type="SUPFAM" id="SSF109854">
    <property type="entry name" value="DinB/YfiT-like putative metalloenzymes"/>
    <property type="match status" value="1"/>
</dbReference>
<dbReference type="InterPro" id="IPR034660">
    <property type="entry name" value="DinB/YfiT-like"/>
</dbReference>
<dbReference type="EMBL" id="CP022315">
    <property type="protein sequence ID" value="ASK62050.1"/>
    <property type="molecule type" value="Genomic_DNA"/>
</dbReference>
<dbReference type="Gene3D" id="1.20.120.450">
    <property type="entry name" value="dinb family like domain"/>
    <property type="match status" value="1"/>
</dbReference>